<dbReference type="GO" id="GO:0046872">
    <property type="term" value="F:metal ion binding"/>
    <property type="evidence" value="ECO:0007669"/>
    <property type="project" value="UniProtKB-KW"/>
</dbReference>
<dbReference type="PANTHER" id="PTHR42961:SF2">
    <property type="entry name" value="IRON-SULFUR PROTEIN NUBPL"/>
    <property type="match status" value="1"/>
</dbReference>
<organism evidence="8 9">
    <name type="scientific">Caproicibacter fermentans</name>
    <dbReference type="NCBI Taxonomy" id="2576756"/>
    <lineage>
        <taxon>Bacteria</taxon>
        <taxon>Bacillati</taxon>
        <taxon>Bacillota</taxon>
        <taxon>Clostridia</taxon>
        <taxon>Eubacteriales</taxon>
        <taxon>Acutalibacteraceae</taxon>
        <taxon>Caproicibacter</taxon>
    </lineage>
</organism>
<dbReference type="Gene3D" id="3.40.50.300">
    <property type="entry name" value="P-loop containing nucleotide triphosphate hydrolases"/>
    <property type="match status" value="1"/>
</dbReference>
<dbReference type="InterPro" id="IPR027417">
    <property type="entry name" value="P-loop_NTPase"/>
</dbReference>
<keyword evidence="4 6" id="KW-0408">Iron</keyword>
<comment type="similarity">
    <text evidence="6">Belongs to the Mrp/NBP35 ATP-binding proteins family.</text>
</comment>
<evidence type="ECO:0000256" key="5">
    <source>
        <dbReference type="ARBA" id="ARBA00023014"/>
    </source>
</evidence>
<dbReference type="GO" id="GO:0005524">
    <property type="term" value="F:ATP binding"/>
    <property type="evidence" value="ECO:0007669"/>
    <property type="project" value="UniProtKB-UniRule"/>
</dbReference>
<keyword evidence="5 6" id="KW-0411">Iron-sulfur</keyword>
<dbReference type="FunFam" id="3.40.50.300:FF:001119">
    <property type="entry name" value="Iron-sulfur cluster carrier protein"/>
    <property type="match status" value="1"/>
</dbReference>
<comment type="function">
    <text evidence="6">Binds and transfers iron-sulfur (Fe-S) clusters to target apoproteins. Can hydrolyze ATP.</text>
</comment>
<evidence type="ECO:0000256" key="6">
    <source>
        <dbReference type="HAMAP-Rule" id="MF_02040"/>
    </source>
</evidence>
<sequence>MMNDGCNRNETCGETNGQNCNSNERKQSSKNSFRVKLNASSSVKHVIGVVSGKGGVGKSLVTSLLATFFSKKRYKTAVLDADITGPSIPKMFGIIGKAEGNDLGIIPRKTSGNISVMSVNLLLDTEETPVIWRGPLIANTVKQFWTDVVWGNIDFMFVDMPPGTGDVPLTVFQSLPVDGIVVVTSPQDLVSMIVKKAYNMAKMMNIPVLGIVENMSYYQCPDCGRKEEIFGKSKLAETAAQLGLDVLGRIPIDPLLARLCDEGKIENGNNEYLSHAAEEIEKKLYAGEDLKR</sequence>
<dbReference type="GO" id="GO:0140663">
    <property type="term" value="F:ATP-dependent FeS chaperone activity"/>
    <property type="evidence" value="ECO:0007669"/>
    <property type="project" value="InterPro"/>
</dbReference>
<dbReference type="InterPro" id="IPR033756">
    <property type="entry name" value="YlxH/NBP35"/>
</dbReference>
<dbReference type="GO" id="GO:0051539">
    <property type="term" value="F:4 iron, 4 sulfur cluster binding"/>
    <property type="evidence" value="ECO:0007669"/>
    <property type="project" value="TreeGrafter"/>
</dbReference>
<evidence type="ECO:0000256" key="3">
    <source>
        <dbReference type="ARBA" id="ARBA00022840"/>
    </source>
</evidence>
<gene>
    <name evidence="8" type="ORF">HCR03_14530</name>
</gene>
<keyword evidence="1 6" id="KW-0479">Metal-binding</keyword>
<dbReference type="Proteomes" id="UP000515909">
    <property type="component" value="Chromosome"/>
</dbReference>
<dbReference type="EMBL" id="CP060286">
    <property type="protein sequence ID" value="QNK42643.1"/>
    <property type="molecule type" value="Genomic_DNA"/>
</dbReference>
<name>A0A7G8TGA2_9FIRM</name>
<dbReference type="SUPFAM" id="SSF52540">
    <property type="entry name" value="P-loop containing nucleoside triphosphate hydrolases"/>
    <property type="match status" value="1"/>
</dbReference>
<dbReference type="HAMAP" id="MF_02040">
    <property type="entry name" value="Mrp_NBP35"/>
    <property type="match status" value="1"/>
</dbReference>
<keyword evidence="3 6" id="KW-0067">ATP-binding</keyword>
<evidence type="ECO:0000256" key="2">
    <source>
        <dbReference type="ARBA" id="ARBA00022741"/>
    </source>
</evidence>
<keyword evidence="2 6" id="KW-0547">Nucleotide-binding</keyword>
<accession>A0A7G8TGA2</accession>
<reference evidence="8 9" key="1">
    <citation type="submission" date="2020-08" db="EMBL/GenBank/DDBJ databases">
        <title>The isolate Caproiciproducens sp. 7D4C2 produces n-caproate at mildly acidic conditions from hexoses: genome and rBOX comparison with related strains and chain-elongating bacteria.</title>
        <authorList>
            <person name="Esquivel-Elizondo S."/>
            <person name="Bagci C."/>
            <person name="Temovska M."/>
            <person name="Jeon B.S."/>
            <person name="Bessarab I."/>
            <person name="Williams R.B.H."/>
            <person name="Huson D.H."/>
            <person name="Angenent L.T."/>
        </authorList>
    </citation>
    <scope>NUCLEOTIDE SEQUENCE [LARGE SCALE GENOMIC DNA]</scope>
    <source>
        <strain evidence="8 9">7D4C2</strain>
    </source>
</reference>
<protein>
    <recommendedName>
        <fullName evidence="6">Iron-sulfur cluster carrier protein</fullName>
    </recommendedName>
</protein>
<feature type="compositionally biased region" description="Polar residues" evidence="7">
    <location>
        <begin position="1"/>
        <end position="22"/>
    </location>
</feature>
<evidence type="ECO:0000313" key="8">
    <source>
        <dbReference type="EMBL" id="QNK42643.1"/>
    </source>
</evidence>
<evidence type="ECO:0000256" key="4">
    <source>
        <dbReference type="ARBA" id="ARBA00023004"/>
    </source>
</evidence>
<feature type="region of interest" description="Disordered" evidence="7">
    <location>
        <begin position="1"/>
        <end position="34"/>
    </location>
</feature>
<keyword evidence="6" id="KW-0378">Hydrolase</keyword>
<evidence type="ECO:0000256" key="7">
    <source>
        <dbReference type="SAM" id="MobiDB-lite"/>
    </source>
</evidence>
<dbReference type="AlphaFoldDB" id="A0A7G8TGA2"/>
<dbReference type="GO" id="GO:0016226">
    <property type="term" value="P:iron-sulfur cluster assembly"/>
    <property type="evidence" value="ECO:0007669"/>
    <property type="project" value="InterPro"/>
</dbReference>
<dbReference type="GO" id="GO:0016887">
    <property type="term" value="F:ATP hydrolysis activity"/>
    <property type="evidence" value="ECO:0007669"/>
    <property type="project" value="UniProtKB-UniRule"/>
</dbReference>
<dbReference type="Pfam" id="PF10609">
    <property type="entry name" value="ParA"/>
    <property type="match status" value="1"/>
</dbReference>
<evidence type="ECO:0000313" key="9">
    <source>
        <dbReference type="Proteomes" id="UP000515909"/>
    </source>
</evidence>
<feature type="binding site" evidence="6">
    <location>
        <begin position="52"/>
        <end position="59"/>
    </location>
    <ligand>
        <name>ATP</name>
        <dbReference type="ChEBI" id="CHEBI:30616"/>
    </ligand>
</feature>
<proteinExistence type="inferred from homology"/>
<dbReference type="InterPro" id="IPR019591">
    <property type="entry name" value="Mrp/NBP35_ATP-bd"/>
</dbReference>
<dbReference type="CDD" id="cd02037">
    <property type="entry name" value="Mrp_NBP35"/>
    <property type="match status" value="1"/>
</dbReference>
<comment type="subunit">
    <text evidence="6">Homodimer.</text>
</comment>
<evidence type="ECO:0000256" key="1">
    <source>
        <dbReference type="ARBA" id="ARBA00022723"/>
    </source>
</evidence>
<dbReference type="InterPro" id="IPR044304">
    <property type="entry name" value="NUBPL-like"/>
</dbReference>
<dbReference type="KEGG" id="cfem:HCR03_14530"/>
<dbReference type="PANTHER" id="PTHR42961">
    <property type="entry name" value="IRON-SULFUR PROTEIN NUBPL"/>
    <property type="match status" value="1"/>
</dbReference>